<keyword evidence="6 8" id="KW-0503">Monooxygenase</keyword>
<comment type="cofactor">
    <cofactor evidence="1 7">
        <name>heme</name>
        <dbReference type="ChEBI" id="CHEBI:30413"/>
    </cofactor>
</comment>
<comment type="similarity">
    <text evidence="2 8">Belongs to the cytochrome P450 family.</text>
</comment>
<organism evidence="9 10">
    <name type="scientific">Colletotrichum zoysiae</name>
    <dbReference type="NCBI Taxonomy" id="1216348"/>
    <lineage>
        <taxon>Eukaryota</taxon>
        <taxon>Fungi</taxon>
        <taxon>Dikarya</taxon>
        <taxon>Ascomycota</taxon>
        <taxon>Pezizomycotina</taxon>
        <taxon>Sordariomycetes</taxon>
        <taxon>Hypocreomycetidae</taxon>
        <taxon>Glomerellales</taxon>
        <taxon>Glomerellaceae</taxon>
        <taxon>Colletotrichum</taxon>
        <taxon>Colletotrichum graminicola species complex</taxon>
    </lineage>
</organism>
<keyword evidence="5 7" id="KW-0408">Iron</keyword>
<keyword evidence="3 7" id="KW-0479">Metal-binding</keyword>
<evidence type="ECO:0000313" key="9">
    <source>
        <dbReference type="EMBL" id="KAK2022647.1"/>
    </source>
</evidence>
<reference evidence="9" key="1">
    <citation type="submission" date="2021-06" db="EMBL/GenBank/DDBJ databases">
        <title>Comparative genomics, transcriptomics and evolutionary studies reveal genomic signatures of adaptation to plant cell wall in hemibiotrophic fungi.</title>
        <authorList>
            <consortium name="DOE Joint Genome Institute"/>
            <person name="Baroncelli R."/>
            <person name="Diaz J.F."/>
            <person name="Benocci T."/>
            <person name="Peng M."/>
            <person name="Battaglia E."/>
            <person name="Haridas S."/>
            <person name="Andreopoulos W."/>
            <person name="Labutti K."/>
            <person name="Pangilinan J."/>
            <person name="Floch G.L."/>
            <person name="Makela M.R."/>
            <person name="Henrissat B."/>
            <person name="Grigoriev I.V."/>
            <person name="Crouch J.A."/>
            <person name="De Vries R.P."/>
            <person name="Sukno S.A."/>
            <person name="Thon M.R."/>
        </authorList>
    </citation>
    <scope>NUCLEOTIDE SEQUENCE</scope>
    <source>
        <strain evidence="9">MAFF235873</strain>
    </source>
</reference>
<dbReference type="AlphaFoldDB" id="A0AAD9LVZ6"/>
<dbReference type="GO" id="GO:0016705">
    <property type="term" value="F:oxidoreductase activity, acting on paired donors, with incorporation or reduction of molecular oxygen"/>
    <property type="evidence" value="ECO:0007669"/>
    <property type="project" value="InterPro"/>
</dbReference>
<evidence type="ECO:0000313" key="10">
    <source>
        <dbReference type="Proteomes" id="UP001232148"/>
    </source>
</evidence>
<name>A0AAD9LVZ6_9PEZI</name>
<evidence type="ECO:0000256" key="2">
    <source>
        <dbReference type="ARBA" id="ARBA00010617"/>
    </source>
</evidence>
<keyword evidence="10" id="KW-1185">Reference proteome</keyword>
<evidence type="ECO:0000256" key="1">
    <source>
        <dbReference type="ARBA" id="ARBA00001971"/>
    </source>
</evidence>
<dbReference type="PANTHER" id="PTHR46206">
    <property type="entry name" value="CYTOCHROME P450"/>
    <property type="match status" value="1"/>
</dbReference>
<dbReference type="PROSITE" id="PS00086">
    <property type="entry name" value="CYTOCHROME_P450"/>
    <property type="match status" value="1"/>
</dbReference>
<dbReference type="EMBL" id="MU843033">
    <property type="protein sequence ID" value="KAK2022647.1"/>
    <property type="molecule type" value="Genomic_DNA"/>
</dbReference>
<dbReference type="Proteomes" id="UP001232148">
    <property type="component" value="Unassembled WGS sequence"/>
</dbReference>
<dbReference type="PANTHER" id="PTHR46206:SF7">
    <property type="entry name" value="P450, PUTATIVE (EUROFUNG)-RELATED"/>
    <property type="match status" value="1"/>
</dbReference>
<evidence type="ECO:0000256" key="3">
    <source>
        <dbReference type="ARBA" id="ARBA00022723"/>
    </source>
</evidence>
<dbReference type="InterPro" id="IPR001128">
    <property type="entry name" value="Cyt_P450"/>
</dbReference>
<dbReference type="PRINTS" id="PR00465">
    <property type="entry name" value="EP450IV"/>
</dbReference>
<dbReference type="InterPro" id="IPR036396">
    <property type="entry name" value="Cyt_P450_sf"/>
</dbReference>
<evidence type="ECO:0000256" key="7">
    <source>
        <dbReference type="PIRSR" id="PIRSR602403-1"/>
    </source>
</evidence>
<dbReference type="Gene3D" id="1.10.630.10">
    <property type="entry name" value="Cytochrome P450"/>
    <property type="match status" value="1"/>
</dbReference>
<keyword evidence="4 8" id="KW-0560">Oxidoreductase</keyword>
<dbReference type="SUPFAM" id="SSF48264">
    <property type="entry name" value="Cytochrome P450"/>
    <property type="match status" value="1"/>
</dbReference>
<gene>
    <name evidence="9" type="ORF">LX32DRAFT_667921</name>
</gene>
<accession>A0AAD9LVZ6</accession>
<proteinExistence type="inferred from homology"/>
<dbReference type="InterPro" id="IPR002403">
    <property type="entry name" value="Cyt_P450_E_grp-IV"/>
</dbReference>
<dbReference type="GO" id="GO:0020037">
    <property type="term" value="F:heme binding"/>
    <property type="evidence" value="ECO:0007669"/>
    <property type="project" value="InterPro"/>
</dbReference>
<dbReference type="Pfam" id="PF00067">
    <property type="entry name" value="p450"/>
    <property type="match status" value="1"/>
</dbReference>
<protein>
    <submittedName>
        <fullName evidence="9">Cytochrome P450</fullName>
    </submittedName>
</protein>
<feature type="binding site" description="axial binding residue" evidence="7">
    <location>
        <position position="384"/>
    </location>
    <ligand>
        <name>heme</name>
        <dbReference type="ChEBI" id="CHEBI:30413"/>
    </ligand>
    <ligandPart>
        <name>Fe</name>
        <dbReference type="ChEBI" id="CHEBI:18248"/>
    </ligandPart>
</feature>
<dbReference type="CDD" id="cd11041">
    <property type="entry name" value="CYP503A1-like"/>
    <property type="match status" value="1"/>
</dbReference>
<dbReference type="InterPro" id="IPR017972">
    <property type="entry name" value="Cyt_P450_CS"/>
</dbReference>
<dbReference type="GO" id="GO:0005506">
    <property type="term" value="F:iron ion binding"/>
    <property type="evidence" value="ECO:0007669"/>
    <property type="project" value="InterPro"/>
</dbReference>
<keyword evidence="7 8" id="KW-0349">Heme</keyword>
<comment type="caution">
    <text evidence="9">The sequence shown here is derived from an EMBL/GenBank/DDBJ whole genome shotgun (WGS) entry which is preliminary data.</text>
</comment>
<evidence type="ECO:0000256" key="6">
    <source>
        <dbReference type="ARBA" id="ARBA00023033"/>
    </source>
</evidence>
<evidence type="ECO:0000256" key="5">
    <source>
        <dbReference type="ARBA" id="ARBA00023004"/>
    </source>
</evidence>
<dbReference type="GO" id="GO:0004497">
    <property type="term" value="F:monooxygenase activity"/>
    <property type="evidence" value="ECO:0007669"/>
    <property type="project" value="UniProtKB-KW"/>
</dbReference>
<evidence type="ECO:0000256" key="8">
    <source>
        <dbReference type="RuleBase" id="RU000461"/>
    </source>
</evidence>
<evidence type="ECO:0000256" key="4">
    <source>
        <dbReference type="ARBA" id="ARBA00023002"/>
    </source>
</evidence>
<sequence>MNQSTLHEARLPPHEWGFLTQSAFYKYVAYRDVIWRVTQPQMWLVLSIRFAKELHKLPDDVIGIQKVRRLNFQSDYTYILPNNPLIQSTIRSDLTLHLPQVVGGLSKEVARTVPEVLVPCEEWNIIAIVSGYVFIGPELCRHPKYLDATKSFARNAFGAAASLKQWPKSLCWFAARFVDARVAELRKQRANLIEFLTPYVEERRALRDQAKDSPQDMLQWAVNKAPKFKIDTNAELTNVQAVLSIVAIETTTTLATHFLFDIVAHCPEIIPEEVRSVLEENGGVYTAKALAQMKLMDSVVKDSLRCNPQSLNSFSRLVKKEVTLSDGTVLPKDETYYPEANRFNPYRFIDLRSGKAENPLQYQNKELISVTKENISFGFGRHSCPGRFFASNKIKVIMAELLTNYDVRLADGVTEWYKNIVNGDIVTADASKAISFKRRGRR</sequence>